<sequence length="619" mass="71186">MRFIRRTIFVFYFVFSLSKSEATTSQPLATLDDQCEFNYNESSQVLIFPGNYSCMNVSWTIKLEDPKSIILLNVTSIPDAKFCGKLQVGNGNDLNEKTSLLGVVGINDTGLELATSTNEAWIKIERSNTCKNKLNITYNEIKRVFNDSEVNEYEYFLSESDWETHSRNHFRIWRIPNSTVGQKENVIVVDSLNLDEKSGDMLIVGSGEILKGTPPLFLTGKYENKKIVVPARQRAYCILRTTNSMKSLVFSVRWERVESHETTTSQEVSSTTSFPPSWWQAIWVCFEDQGNDTNKQINETDVKTLFKLEMTVIAKIYASDRNILIPEFSDEDIEILHFVTVKKGKELGIFFVIVTKEDRTVPVFSAQQLLNIIDLYNEYPKSRLNYTISSCSQFDSFHWIRGGLICLALSAFIFILIGWGKYVPRLIRHWKKILKKKGTEENEELLTREINKPKPIHNREEIYPRFNQNSGSYVDLVNENSRPDEEVIIMSTFQRSTSESNHQETDSSEVRSNLSYQKMKVGTAAHWAKNKRVSDNFKPGSTTNTKSLSNGSSHTSEDSENDEHIYEKVEARKNGKIEQINDRPTNQINESIQEEQMENKSRDHISEDTENKDDITTKL</sequence>
<evidence type="ECO:0000313" key="4">
    <source>
        <dbReference type="Proteomes" id="UP000694941"/>
    </source>
</evidence>
<proteinExistence type="predicted"/>
<protein>
    <submittedName>
        <fullName evidence="5">Uncharacterized protein LOC106458514 isoform X1</fullName>
    </submittedName>
</protein>
<keyword evidence="2" id="KW-0472">Membrane</keyword>
<feature type="compositionally biased region" description="Basic and acidic residues" evidence="1">
    <location>
        <begin position="597"/>
        <end position="619"/>
    </location>
</feature>
<evidence type="ECO:0000313" key="5">
    <source>
        <dbReference type="RefSeq" id="XP_022240454.1"/>
    </source>
</evidence>
<feature type="transmembrane region" description="Helical" evidence="2">
    <location>
        <begin position="399"/>
        <end position="422"/>
    </location>
</feature>
<feature type="region of interest" description="Disordered" evidence="1">
    <location>
        <begin position="492"/>
        <end position="514"/>
    </location>
</feature>
<feature type="signal peptide" evidence="3">
    <location>
        <begin position="1"/>
        <end position="22"/>
    </location>
</feature>
<dbReference type="Proteomes" id="UP000694941">
    <property type="component" value="Unplaced"/>
</dbReference>
<dbReference type="RefSeq" id="XP_022240454.1">
    <property type="nucleotide sequence ID" value="XM_022384746.1"/>
</dbReference>
<accession>A0ABM1S9Z9</accession>
<gene>
    <name evidence="5" type="primary">LOC106458514</name>
</gene>
<keyword evidence="4" id="KW-1185">Reference proteome</keyword>
<organism evidence="4 5">
    <name type="scientific">Limulus polyphemus</name>
    <name type="common">Atlantic horseshoe crab</name>
    <dbReference type="NCBI Taxonomy" id="6850"/>
    <lineage>
        <taxon>Eukaryota</taxon>
        <taxon>Metazoa</taxon>
        <taxon>Ecdysozoa</taxon>
        <taxon>Arthropoda</taxon>
        <taxon>Chelicerata</taxon>
        <taxon>Merostomata</taxon>
        <taxon>Xiphosura</taxon>
        <taxon>Limulidae</taxon>
        <taxon>Limulus</taxon>
    </lineage>
</organism>
<feature type="compositionally biased region" description="Polar residues" evidence="1">
    <location>
        <begin position="539"/>
        <end position="554"/>
    </location>
</feature>
<feature type="chain" id="PRO_5047275971" evidence="3">
    <location>
        <begin position="23"/>
        <end position="619"/>
    </location>
</feature>
<evidence type="ECO:0000256" key="1">
    <source>
        <dbReference type="SAM" id="MobiDB-lite"/>
    </source>
</evidence>
<feature type="compositionally biased region" description="Basic and acidic residues" evidence="1">
    <location>
        <begin position="562"/>
        <end position="581"/>
    </location>
</feature>
<reference evidence="5" key="1">
    <citation type="submission" date="2025-08" db="UniProtKB">
        <authorList>
            <consortium name="RefSeq"/>
        </authorList>
    </citation>
    <scope>IDENTIFICATION</scope>
    <source>
        <tissue evidence="5">Muscle</tissue>
    </source>
</reference>
<keyword evidence="2" id="KW-0812">Transmembrane</keyword>
<feature type="region of interest" description="Disordered" evidence="1">
    <location>
        <begin position="530"/>
        <end position="619"/>
    </location>
</feature>
<evidence type="ECO:0000256" key="3">
    <source>
        <dbReference type="SAM" id="SignalP"/>
    </source>
</evidence>
<keyword evidence="2" id="KW-1133">Transmembrane helix</keyword>
<dbReference type="GeneID" id="106458514"/>
<keyword evidence="3" id="KW-0732">Signal</keyword>
<feature type="compositionally biased region" description="Polar residues" evidence="1">
    <location>
        <begin position="582"/>
        <end position="591"/>
    </location>
</feature>
<evidence type="ECO:0000256" key="2">
    <source>
        <dbReference type="SAM" id="Phobius"/>
    </source>
</evidence>
<name>A0ABM1S9Z9_LIMPO</name>